<comment type="function">
    <text evidence="4">Probable substrate-specific adapter of an E3 ubiquitin-protein ligase complex which mediates the ubiquitination and subsequent proteasomal degradation of target proteins. May have a role in synapse differentiation and growth.</text>
</comment>
<reference evidence="7" key="1">
    <citation type="submission" date="2011-02" db="EMBL/GenBank/DDBJ databases">
        <title>The genome of the leaf-cutting ant Acromyrmex echinatior suggests key adaptations to social evolution and fungus farming.</title>
        <authorList>
            <person name="Nygaard S."/>
            <person name="Zhang G."/>
        </authorList>
    </citation>
    <scope>NUCLEOTIDE SEQUENCE</scope>
</reference>
<dbReference type="SMART" id="SM00225">
    <property type="entry name" value="BTB"/>
    <property type="match status" value="1"/>
</dbReference>
<keyword evidence="8" id="KW-1185">Reference proteome</keyword>
<dbReference type="Pfam" id="PF01344">
    <property type="entry name" value="Kelch_1"/>
    <property type="match status" value="5"/>
</dbReference>
<dbReference type="AlphaFoldDB" id="F4WUR3"/>
<dbReference type="InParanoid" id="F4WUR3"/>
<dbReference type="SUPFAM" id="SSF54695">
    <property type="entry name" value="POZ domain"/>
    <property type="match status" value="1"/>
</dbReference>
<dbReference type="PROSITE" id="PS50097">
    <property type="entry name" value="BTB"/>
    <property type="match status" value="1"/>
</dbReference>
<dbReference type="EMBL" id="GL888375">
    <property type="protein sequence ID" value="EGI62060.1"/>
    <property type="molecule type" value="Genomic_DNA"/>
</dbReference>
<feature type="region of interest" description="Disordered" evidence="5">
    <location>
        <begin position="463"/>
        <end position="495"/>
    </location>
</feature>
<dbReference type="InterPro" id="IPR011333">
    <property type="entry name" value="SKP1/BTB/POZ_sf"/>
</dbReference>
<dbReference type="FunCoup" id="F4WUR3">
    <property type="interactions" value="2"/>
</dbReference>
<dbReference type="PANTHER" id="PTHR45632:SF26">
    <property type="entry name" value="BTB DOMAIN-CONTAINING PROTEIN"/>
    <property type="match status" value="1"/>
</dbReference>
<feature type="domain" description="BTB" evidence="6">
    <location>
        <begin position="49"/>
        <end position="117"/>
    </location>
</feature>
<evidence type="ECO:0000313" key="7">
    <source>
        <dbReference type="EMBL" id="EGI62060.1"/>
    </source>
</evidence>
<evidence type="ECO:0000259" key="6">
    <source>
        <dbReference type="PROSITE" id="PS50097"/>
    </source>
</evidence>
<gene>
    <name evidence="7" type="ORF">G5I_09640</name>
</gene>
<dbReference type="GO" id="GO:0016567">
    <property type="term" value="P:protein ubiquitination"/>
    <property type="evidence" value="ECO:0007669"/>
    <property type="project" value="UniProtKB-UniPathway"/>
</dbReference>
<protein>
    <recommendedName>
        <fullName evidence="1">Kelch-like protein diablo</fullName>
    </recommendedName>
</protein>
<evidence type="ECO:0000256" key="3">
    <source>
        <dbReference type="ARBA" id="ARBA00022737"/>
    </source>
</evidence>
<dbReference type="UniPathway" id="UPA00143"/>
<dbReference type="OrthoDB" id="191037at2759"/>
<proteinExistence type="predicted"/>
<evidence type="ECO:0000256" key="2">
    <source>
        <dbReference type="ARBA" id="ARBA00022441"/>
    </source>
</evidence>
<sequence length="495" mass="56394">MDAEPTTSNKKNEKYNINNQRLIAESGGRCMSTQAMQSLYDFRQNNLLCDAILRLEDGGVFPIHRAILSACSTYFRTLFTTTLHSREKTDVLLPGVTSPIMNLLLEYAYLRSIDVNRENVCELLTTADYLSIVGVLDLCCDYLRDNLAPENCIGVMRFARQHFCKKLENDAYRFIVGHFVEIEETDPTGARAYHGLAVVGFDIYVIGGFDGVDYFNSCRCFNAVTKVWREVAPMNARRCYVSVAVLNNLVYAMGGYDGYHRQKTAERYNYKTNQWSLIASMNVQRSDASATTLNDKIYITGGFDGHDCMNTAEVYDPSTNQWTMITAMRSRRSGVSCISYHGCVYVIGGFNGISRMCSGEKYKPSTNSWSHIPDMYNPRSNFAIEVIDDMIFAIGGFNGVTTTYQVECYDEKTNEWYEATDMNICRSALSACVIMGLPNVYDYIHKHRERLMEEKRQKLLAHEVRRNQQQQQEQQQTRQTSQFGPIIPTPPPLPR</sequence>
<evidence type="ECO:0000256" key="5">
    <source>
        <dbReference type="SAM" id="MobiDB-lite"/>
    </source>
</evidence>
<name>F4WUR3_ACREC</name>
<dbReference type="InterPro" id="IPR006652">
    <property type="entry name" value="Kelch_1"/>
</dbReference>
<feature type="compositionally biased region" description="Low complexity" evidence="5">
    <location>
        <begin position="468"/>
        <end position="486"/>
    </location>
</feature>
<dbReference type="PIRSF" id="PIRSF037037">
    <property type="entry name" value="Kelch-like_protein_gigaxonin"/>
    <property type="match status" value="1"/>
</dbReference>
<dbReference type="STRING" id="103372.F4WUR3"/>
<dbReference type="InterPro" id="IPR017096">
    <property type="entry name" value="BTB-kelch_protein"/>
</dbReference>
<evidence type="ECO:0000256" key="4">
    <source>
        <dbReference type="ARBA" id="ARBA00043912"/>
    </source>
</evidence>
<dbReference type="Proteomes" id="UP000007755">
    <property type="component" value="Unassembled WGS sequence"/>
</dbReference>
<dbReference type="eggNOG" id="KOG4441">
    <property type="taxonomic scope" value="Eukaryota"/>
</dbReference>
<dbReference type="SMART" id="SM00612">
    <property type="entry name" value="Kelch"/>
    <property type="match status" value="5"/>
</dbReference>
<dbReference type="eggNOG" id="KOG1072">
    <property type="taxonomic scope" value="Eukaryota"/>
</dbReference>
<evidence type="ECO:0000256" key="1">
    <source>
        <dbReference type="ARBA" id="ARBA00013699"/>
    </source>
</evidence>
<accession>F4WUR3</accession>
<dbReference type="Pfam" id="PF00651">
    <property type="entry name" value="BTB"/>
    <property type="match status" value="1"/>
</dbReference>
<organism evidence="8">
    <name type="scientific">Acromyrmex echinatior</name>
    <name type="common">Panamanian leafcutter ant</name>
    <name type="synonym">Acromyrmex octospinosus echinatior</name>
    <dbReference type="NCBI Taxonomy" id="103372"/>
    <lineage>
        <taxon>Eukaryota</taxon>
        <taxon>Metazoa</taxon>
        <taxon>Ecdysozoa</taxon>
        <taxon>Arthropoda</taxon>
        <taxon>Hexapoda</taxon>
        <taxon>Insecta</taxon>
        <taxon>Pterygota</taxon>
        <taxon>Neoptera</taxon>
        <taxon>Endopterygota</taxon>
        <taxon>Hymenoptera</taxon>
        <taxon>Apocrita</taxon>
        <taxon>Aculeata</taxon>
        <taxon>Formicoidea</taxon>
        <taxon>Formicidae</taxon>
        <taxon>Myrmicinae</taxon>
        <taxon>Acromyrmex</taxon>
    </lineage>
</organism>
<dbReference type="SUPFAM" id="SSF117281">
    <property type="entry name" value="Kelch motif"/>
    <property type="match status" value="1"/>
</dbReference>
<keyword evidence="2" id="KW-0880">Kelch repeat</keyword>
<dbReference type="PANTHER" id="PTHR45632">
    <property type="entry name" value="LD33804P"/>
    <property type="match status" value="1"/>
</dbReference>
<dbReference type="InterPro" id="IPR000210">
    <property type="entry name" value="BTB/POZ_dom"/>
</dbReference>
<evidence type="ECO:0000313" key="8">
    <source>
        <dbReference type="Proteomes" id="UP000007755"/>
    </source>
</evidence>
<dbReference type="Gene3D" id="3.30.710.10">
    <property type="entry name" value="Potassium Channel Kv1.1, Chain A"/>
    <property type="match status" value="1"/>
</dbReference>
<keyword evidence="3" id="KW-0677">Repeat</keyword>
<dbReference type="Gene3D" id="2.120.10.80">
    <property type="entry name" value="Kelch-type beta propeller"/>
    <property type="match status" value="1"/>
</dbReference>
<dbReference type="PRINTS" id="PR00501">
    <property type="entry name" value="KELCHREPEAT"/>
</dbReference>
<dbReference type="GO" id="GO:0003779">
    <property type="term" value="F:actin binding"/>
    <property type="evidence" value="ECO:0007669"/>
    <property type="project" value="UniProtKB-KW"/>
</dbReference>
<dbReference type="InterPro" id="IPR015915">
    <property type="entry name" value="Kelch-typ_b-propeller"/>
</dbReference>